<evidence type="ECO:0000313" key="2">
    <source>
        <dbReference type="EMBL" id="TCK26738.1"/>
    </source>
</evidence>
<keyword evidence="3" id="KW-1185">Reference proteome</keyword>
<dbReference type="Proteomes" id="UP000295560">
    <property type="component" value="Unassembled WGS sequence"/>
</dbReference>
<name>A0A4R1HWL5_PSEEN</name>
<dbReference type="AlphaFoldDB" id="A0A4R1HWL5"/>
<proteinExistence type="predicted"/>
<reference evidence="2 3" key="1">
    <citation type="submission" date="2019-03" db="EMBL/GenBank/DDBJ databases">
        <title>Sequencing the genomes of 1000 actinobacteria strains.</title>
        <authorList>
            <person name="Klenk H.-P."/>
        </authorList>
    </citation>
    <scope>NUCLEOTIDE SEQUENCE [LARGE SCALE GENOMIC DNA]</scope>
    <source>
        <strain evidence="2 3">DSM 44969</strain>
    </source>
</reference>
<organism evidence="2 3">
    <name type="scientific">Pseudonocardia endophytica</name>
    <dbReference type="NCBI Taxonomy" id="401976"/>
    <lineage>
        <taxon>Bacteria</taxon>
        <taxon>Bacillati</taxon>
        <taxon>Actinomycetota</taxon>
        <taxon>Actinomycetes</taxon>
        <taxon>Pseudonocardiales</taxon>
        <taxon>Pseudonocardiaceae</taxon>
        <taxon>Pseudonocardia</taxon>
    </lineage>
</organism>
<dbReference type="RefSeq" id="WP_132424440.1">
    <property type="nucleotide sequence ID" value="NZ_SMFZ01000001.1"/>
</dbReference>
<gene>
    <name evidence="2" type="ORF">EV378_2583</name>
</gene>
<evidence type="ECO:0000256" key="1">
    <source>
        <dbReference type="SAM" id="MobiDB-lite"/>
    </source>
</evidence>
<protein>
    <submittedName>
        <fullName evidence="2">Uncharacterized protein</fullName>
    </submittedName>
</protein>
<dbReference type="EMBL" id="SMFZ01000001">
    <property type="protein sequence ID" value="TCK26738.1"/>
    <property type="molecule type" value="Genomic_DNA"/>
</dbReference>
<evidence type="ECO:0000313" key="3">
    <source>
        <dbReference type="Proteomes" id="UP000295560"/>
    </source>
</evidence>
<comment type="caution">
    <text evidence="2">The sequence shown here is derived from an EMBL/GenBank/DDBJ whole genome shotgun (WGS) entry which is preliminary data.</text>
</comment>
<accession>A0A4R1HWL5</accession>
<feature type="region of interest" description="Disordered" evidence="1">
    <location>
        <begin position="100"/>
        <end position="120"/>
    </location>
</feature>
<sequence>MADTSTDGDLDAMGDLQRLRALAGTGPSDAPDDGMQFIARWTRRAPGVPLAVVSLIQADHQIVPGPSAEPGLPSFSRAAVPSWEVCRRVVATGGPVVITAPGPDAATRTHPDAGPGSSLRPSQRLLLGRRTGRRPRLPPWFTLFLI</sequence>